<name>A0A0B6ZAQ7_9EUPU</name>
<sequence length="62" mass="7026">MFPLSLLTEPVNCTSCISVQNKMRLFCASTWNYQLLFCIVFQAGVHNHQPFTEFATTKAILA</sequence>
<accession>A0A0B6ZAQ7</accession>
<protein>
    <submittedName>
        <fullName evidence="1">Uncharacterized protein</fullName>
    </submittedName>
</protein>
<dbReference type="EMBL" id="HACG01018156">
    <property type="protein sequence ID" value="CEK65021.1"/>
    <property type="molecule type" value="Transcribed_RNA"/>
</dbReference>
<proteinExistence type="predicted"/>
<dbReference type="AlphaFoldDB" id="A0A0B6ZAQ7"/>
<evidence type="ECO:0000313" key="1">
    <source>
        <dbReference type="EMBL" id="CEK65021.1"/>
    </source>
</evidence>
<reference evidence="1" key="1">
    <citation type="submission" date="2014-12" db="EMBL/GenBank/DDBJ databases">
        <title>Insight into the proteome of Arion vulgaris.</title>
        <authorList>
            <person name="Aradska J."/>
            <person name="Bulat T."/>
            <person name="Smidak R."/>
            <person name="Sarate P."/>
            <person name="Gangsoo J."/>
            <person name="Sialana F."/>
            <person name="Bilban M."/>
            <person name="Lubec G."/>
        </authorList>
    </citation>
    <scope>NUCLEOTIDE SEQUENCE</scope>
    <source>
        <tissue evidence="1">Skin</tissue>
    </source>
</reference>
<gene>
    <name evidence="1" type="primary">ORF53647</name>
</gene>
<organism evidence="1">
    <name type="scientific">Arion vulgaris</name>
    <dbReference type="NCBI Taxonomy" id="1028688"/>
    <lineage>
        <taxon>Eukaryota</taxon>
        <taxon>Metazoa</taxon>
        <taxon>Spiralia</taxon>
        <taxon>Lophotrochozoa</taxon>
        <taxon>Mollusca</taxon>
        <taxon>Gastropoda</taxon>
        <taxon>Heterobranchia</taxon>
        <taxon>Euthyneura</taxon>
        <taxon>Panpulmonata</taxon>
        <taxon>Eupulmonata</taxon>
        <taxon>Stylommatophora</taxon>
        <taxon>Helicina</taxon>
        <taxon>Arionoidea</taxon>
        <taxon>Arionidae</taxon>
        <taxon>Arion</taxon>
    </lineage>
</organism>